<accession>A0A0A9GW52</accession>
<proteinExistence type="predicted"/>
<feature type="region of interest" description="Disordered" evidence="1">
    <location>
        <begin position="1"/>
        <end position="28"/>
    </location>
</feature>
<dbReference type="AlphaFoldDB" id="A0A0A9GW52"/>
<evidence type="ECO:0000256" key="1">
    <source>
        <dbReference type="SAM" id="MobiDB-lite"/>
    </source>
</evidence>
<sequence length="92" mass="10090">MPTPAPAPPPTLAPPPWLVPAPPPNPPPIPIDVSCPPWLMLTPKPRPPPSPELPLMENDLLSFRMFLSARRSLAWASGGSKKHTSETEMMRR</sequence>
<organism evidence="2">
    <name type="scientific">Arundo donax</name>
    <name type="common">Giant reed</name>
    <name type="synonym">Donax arundinaceus</name>
    <dbReference type="NCBI Taxonomy" id="35708"/>
    <lineage>
        <taxon>Eukaryota</taxon>
        <taxon>Viridiplantae</taxon>
        <taxon>Streptophyta</taxon>
        <taxon>Embryophyta</taxon>
        <taxon>Tracheophyta</taxon>
        <taxon>Spermatophyta</taxon>
        <taxon>Magnoliopsida</taxon>
        <taxon>Liliopsida</taxon>
        <taxon>Poales</taxon>
        <taxon>Poaceae</taxon>
        <taxon>PACMAD clade</taxon>
        <taxon>Arundinoideae</taxon>
        <taxon>Arundineae</taxon>
        <taxon>Arundo</taxon>
    </lineage>
</organism>
<dbReference type="EMBL" id="GBRH01173068">
    <property type="protein sequence ID" value="JAE24828.1"/>
    <property type="molecule type" value="Transcribed_RNA"/>
</dbReference>
<evidence type="ECO:0000313" key="2">
    <source>
        <dbReference type="EMBL" id="JAE24828.1"/>
    </source>
</evidence>
<reference evidence="2" key="2">
    <citation type="journal article" date="2015" name="Data Brief">
        <title>Shoot transcriptome of the giant reed, Arundo donax.</title>
        <authorList>
            <person name="Barrero R.A."/>
            <person name="Guerrero F.D."/>
            <person name="Moolhuijzen P."/>
            <person name="Goolsby J.A."/>
            <person name="Tidwell J."/>
            <person name="Bellgard S.E."/>
            <person name="Bellgard M.I."/>
        </authorList>
    </citation>
    <scope>NUCLEOTIDE SEQUENCE</scope>
    <source>
        <tissue evidence="2">Shoot tissue taken approximately 20 cm above the soil surface</tissue>
    </source>
</reference>
<name>A0A0A9GW52_ARUDO</name>
<reference evidence="2" key="1">
    <citation type="submission" date="2014-09" db="EMBL/GenBank/DDBJ databases">
        <authorList>
            <person name="Magalhaes I.L.F."/>
            <person name="Oliveira U."/>
            <person name="Santos F.R."/>
            <person name="Vidigal T.H.D.A."/>
            <person name="Brescovit A.D."/>
            <person name="Santos A.J."/>
        </authorList>
    </citation>
    <scope>NUCLEOTIDE SEQUENCE</scope>
    <source>
        <tissue evidence="2">Shoot tissue taken approximately 20 cm above the soil surface</tissue>
    </source>
</reference>
<protein>
    <submittedName>
        <fullName evidence="2">Uncharacterized protein</fullName>
    </submittedName>
</protein>